<evidence type="ECO:0000256" key="5">
    <source>
        <dbReference type="SAM" id="MobiDB-lite"/>
    </source>
</evidence>
<proteinExistence type="inferred from homology"/>
<feature type="domain" description="SAM" evidence="6">
    <location>
        <begin position="270"/>
        <end position="333"/>
    </location>
</feature>
<dbReference type="InterPro" id="IPR013761">
    <property type="entry name" value="SAM/pointed_sf"/>
</dbReference>
<dbReference type="GO" id="GO:0003729">
    <property type="term" value="F:mRNA binding"/>
    <property type="evidence" value="ECO:0007669"/>
    <property type="project" value="TreeGrafter"/>
</dbReference>
<accession>A0AAV8WAR2</accession>
<dbReference type="GO" id="GO:0030371">
    <property type="term" value="F:translation repressor activity"/>
    <property type="evidence" value="ECO:0007669"/>
    <property type="project" value="InterPro"/>
</dbReference>
<dbReference type="Gene3D" id="1.25.40.170">
    <property type="entry name" value="Smaug, PHAT domain"/>
    <property type="match status" value="1"/>
</dbReference>
<dbReference type="InterPro" id="IPR050897">
    <property type="entry name" value="SMAUG/VTS1_RNA-bind"/>
</dbReference>
<keyword evidence="3" id="KW-0963">Cytoplasm</keyword>
<dbReference type="GO" id="GO:0000289">
    <property type="term" value="P:nuclear-transcribed mRNA poly(A) tail shortening"/>
    <property type="evidence" value="ECO:0007669"/>
    <property type="project" value="TreeGrafter"/>
</dbReference>
<keyword evidence="4" id="KW-0694">RNA-binding</keyword>
<keyword evidence="8" id="KW-1185">Reference proteome</keyword>
<dbReference type="PANTHER" id="PTHR12515:SF5">
    <property type="entry name" value="PROTEIN SMAUG"/>
    <property type="match status" value="1"/>
</dbReference>
<dbReference type="PANTHER" id="PTHR12515">
    <property type="entry name" value="STERILE ALPHA MOTIF DOMAIN CONTAINING PROTEIN 4-RELATED"/>
    <property type="match status" value="1"/>
</dbReference>
<evidence type="ECO:0000259" key="6">
    <source>
        <dbReference type="SMART" id="SM00454"/>
    </source>
</evidence>
<feature type="compositionally biased region" description="Polar residues" evidence="5">
    <location>
        <begin position="170"/>
        <end position="188"/>
    </location>
</feature>
<comment type="subcellular location">
    <subcellularLocation>
        <location evidence="1">Cytoplasm</location>
    </subcellularLocation>
</comment>
<evidence type="ECO:0000313" key="7">
    <source>
        <dbReference type="EMBL" id="KAJ8922856.1"/>
    </source>
</evidence>
<dbReference type="SUPFAM" id="SSF47769">
    <property type="entry name" value="SAM/Pointed domain"/>
    <property type="match status" value="1"/>
</dbReference>
<name>A0AAV8WAR2_9CUCU</name>
<evidence type="ECO:0000313" key="8">
    <source>
        <dbReference type="Proteomes" id="UP001159042"/>
    </source>
</evidence>
<dbReference type="Pfam" id="PF00536">
    <property type="entry name" value="SAM_1"/>
    <property type="match status" value="1"/>
</dbReference>
<comment type="caution">
    <text evidence="7">The sequence shown here is derived from an EMBL/GenBank/DDBJ whole genome shotgun (WGS) entry which is preliminary data.</text>
</comment>
<evidence type="ECO:0000256" key="4">
    <source>
        <dbReference type="ARBA" id="ARBA00022884"/>
    </source>
</evidence>
<dbReference type="GO" id="GO:0000932">
    <property type="term" value="C:P-body"/>
    <property type="evidence" value="ECO:0007669"/>
    <property type="project" value="TreeGrafter"/>
</dbReference>
<dbReference type="Gene3D" id="1.10.150.50">
    <property type="entry name" value="Transcription Factor, Ets-1"/>
    <property type="match status" value="1"/>
</dbReference>
<gene>
    <name evidence="7" type="ORF">NQ315_007891</name>
</gene>
<dbReference type="Pfam" id="PF26034">
    <property type="entry name" value="PHAT_SMAUG"/>
    <property type="match status" value="1"/>
</dbReference>
<dbReference type="EMBL" id="JANEYG010000006">
    <property type="protein sequence ID" value="KAJ8922856.1"/>
    <property type="molecule type" value="Genomic_DNA"/>
</dbReference>
<dbReference type="Proteomes" id="UP001159042">
    <property type="component" value="Unassembled WGS sequence"/>
</dbReference>
<feature type="region of interest" description="Disordered" evidence="5">
    <location>
        <begin position="170"/>
        <end position="217"/>
    </location>
</feature>
<reference evidence="7 8" key="1">
    <citation type="journal article" date="2023" name="Insect Mol. Biol.">
        <title>Genome sequencing provides insights into the evolution of gene families encoding plant cell wall-degrading enzymes in longhorned beetles.</title>
        <authorList>
            <person name="Shin N.R."/>
            <person name="Okamura Y."/>
            <person name="Kirsch R."/>
            <person name="Pauchet Y."/>
        </authorList>
    </citation>
    <scope>NUCLEOTIDE SEQUENCE [LARGE SCALE GENOMIC DNA]</scope>
    <source>
        <strain evidence="7">EAD_L_NR</strain>
    </source>
</reference>
<dbReference type="AlphaFoldDB" id="A0AAV8WAR2"/>
<sequence>MDCGQLRDFSEFCEQLNEIRSKFHKWDNCEKTVGLYYLMIGLPFANARFLQHALEQCITSVNTPEAQTLETNANDTLFISNFLTESPQVALSLILTHLPLLKPSNRGAARCYLKTIKQVLTEFITPPLKIYNECIEIMSYVYIHPAFTSDDKKSFKHLLKQVLNKVTPQNFIHSPANESSDESVSPNPESHDFHLKRGDRRSNSLTPAEGSCRENVQPHNENWYSQECLTEPLSKPRSYSLSSEKSLFSHIPNLQSSSSETRLQDLRMMNDLSVMKSIMSWLKSLRLHKYSWVFNNLTYSQMINLTEETLQAVGITKGARHKLLLSISKLKERSSMLTELETEVMNGGDISLALKKLKNVLQSPLQISSEEDLPAQFVKVMGKVCTQLLMLRQPSDDYLMSFSSLCEKAESHDAFTEEQKKRLNMWKSQLLKEEPLPIYNQPHQQSTSSSRMQHFQYIVPKKFSSVQSSYTHKSSSYPNMKNNVSSNGHRHSVGSVTLQNQLLSATQNQYSLLNNIPSYNNCSINYYESNMNPLHVPFQDFNSHKEPKPPQNVDIESSLESLCLQMMEHALGP</sequence>
<dbReference type="SMART" id="SM00454">
    <property type="entry name" value="SAM"/>
    <property type="match status" value="1"/>
</dbReference>
<evidence type="ECO:0000256" key="3">
    <source>
        <dbReference type="ARBA" id="ARBA00022490"/>
    </source>
</evidence>
<dbReference type="InterPro" id="IPR037093">
    <property type="entry name" value="PHAT_dom_sf"/>
</dbReference>
<dbReference type="InterPro" id="IPR058599">
    <property type="entry name" value="PHAT_Smg/ZCCHC2-like"/>
</dbReference>
<evidence type="ECO:0000256" key="2">
    <source>
        <dbReference type="ARBA" id="ARBA00008232"/>
    </source>
</evidence>
<comment type="similarity">
    <text evidence="2">Belongs to the SMAUG family.</text>
</comment>
<protein>
    <recommendedName>
        <fullName evidence="6">SAM domain-containing protein</fullName>
    </recommendedName>
</protein>
<feature type="compositionally biased region" description="Basic and acidic residues" evidence="5">
    <location>
        <begin position="189"/>
        <end position="202"/>
    </location>
</feature>
<evidence type="ECO:0000256" key="1">
    <source>
        <dbReference type="ARBA" id="ARBA00004496"/>
    </source>
</evidence>
<dbReference type="InterPro" id="IPR001660">
    <property type="entry name" value="SAM"/>
</dbReference>
<organism evidence="7 8">
    <name type="scientific">Exocentrus adspersus</name>
    <dbReference type="NCBI Taxonomy" id="1586481"/>
    <lineage>
        <taxon>Eukaryota</taxon>
        <taxon>Metazoa</taxon>
        <taxon>Ecdysozoa</taxon>
        <taxon>Arthropoda</taxon>
        <taxon>Hexapoda</taxon>
        <taxon>Insecta</taxon>
        <taxon>Pterygota</taxon>
        <taxon>Neoptera</taxon>
        <taxon>Endopterygota</taxon>
        <taxon>Coleoptera</taxon>
        <taxon>Polyphaga</taxon>
        <taxon>Cucujiformia</taxon>
        <taxon>Chrysomeloidea</taxon>
        <taxon>Cerambycidae</taxon>
        <taxon>Lamiinae</taxon>
        <taxon>Acanthocinini</taxon>
        <taxon>Exocentrus</taxon>
    </lineage>
</organism>